<sequence>MPEDDQVFQATMAAVKRHFDAEEFEQALPLVTQAYKAKPEHPLVVRSYIFTLVNVSQWDNVLKACKKHEDIEDLDFEHAYSLYRLNRFKEALDVLDLRKSKDPEEIARRSRLEAQIQYRLSSYDSCADVYGQLHKDDPEDNGLLVNAVAAHVAGEQSRKAMALVSKNKEALESSYELCFNAACALIDEGRLKEAEAHLARAKELCTEELVEAEDAAEADAGLLEDHEELAAIRVQQACVLQRFGKEDDAKELYDKVLRQKPTQGHEIDVTVLAVACNNVVALRSEGKSLFDSLKRINVASKESLEHKLTRRQMVDIACNKILLLLQAQKLDVAKKDLEKLRQSYPDHPRVALVQAAIAHREKKNKVCEEVLQTYLASRPDDAQVLLPLAQLYTQQHRHEAAVEALAKLPLGSRTQPTTVEAIVSLHNRQKKPDKAVACLREAIQYWSKNEEDSDTLGQVLRIAARVAMQIKDRGFAAEVYQSFLENIDGSDYEALCGLVQALSVTDPERGREYAERLQVPSFDHLDPEELEAQAIPKVGAMFSQRRRDRDEEADGAATKPKKKRKRKTRYPKGFDPANPGPPPDPERWLPKRERSEFKKKMRKKDKHLLRGPQGAITTEDFRKQGPSTAQVEVSKDATGPSRRSGRKNKGK</sequence>
<evidence type="ECO:0000313" key="1">
    <source>
        <dbReference type="EMBL" id="CAK9052119.1"/>
    </source>
</evidence>
<protein>
    <submittedName>
        <fullName evidence="1">Signal recognition particle subunit SRP72 (SRP72) (Signal recognition particle 72 kDa protein)</fullName>
    </submittedName>
</protein>
<dbReference type="EMBL" id="CAXAMM010022492">
    <property type="protein sequence ID" value="CAK9052119.1"/>
    <property type="molecule type" value="Genomic_DNA"/>
</dbReference>
<evidence type="ECO:0000313" key="2">
    <source>
        <dbReference type="Proteomes" id="UP001642464"/>
    </source>
</evidence>
<dbReference type="Pfam" id="PF13181">
    <property type="entry name" value="TPR_8"/>
    <property type="match status" value="1"/>
</dbReference>
<keyword evidence="2" id="KW-1185">Reference proteome</keyword>
<organism evidence="1 2">
    <name type="scientific">Durusdinium trenchii</name>
    <dbReference type="NCBI Taxonomy" id="1381693"/>
    <lineage>
        <taxon>Eukaryota</taxon>
        <taxon>Sar</taxon>
        <taxon>Alveolata</taxon>
        <taxon>Dinophyceae</taxon>
        <taxon>Suessiales</taxon>
        <taxon>Symbiodiniaceae</taxon>
        <taxon>Durusdinium</taxon>
    </lineage>
</organism>
<dbReference type="Gene3D" id="1.25.40.10">
    <property type="entry name" value="Tetratricopeptide repeat domain"/>
    <property type="match status" value="2"/>
</dbReference>
<comment type="caution">
    <text evidence="1">The sequence shown here is derived from an EMBL/GenBank/DDBJ whole genome shotgun (WGS) entry which is preliminary data.</text>
</comment>
<reference evidence="1 2" key="1">
    <citation type="submission" date="2024-02" db="EMBL/GenBank/DDBJ databases">
        <authorList>
            <person name="Chen Y."/>
            <person name="Shah S."/>
            <person name="Dougan E. K."/>
            <person name="Thang M."/>
            <person name="Chan C."/>
        </authorList>
    </citation>
    <scope>NUCLEOTIDE SEQUENCE [LARGE SCALE GENOMIC DNA]</scope>
</reference>
<proteinExistence type="predicted"/>
<dbReference type="InterPro" id="IPR013699">
    <property type="entry name" value="Signal_recog_part_SRP72_RNA-bd"/>
</dbReference>
<gene>
    <name evidence="1" type="ORF">SCF082_LOCUS28541</name>
</gene>
<dbReference type="InterPro" id="IPR019734">
    <property type="entry name" value="TPR_rpt"/>
</dbReference>
<dbReference type="SMART" id="SM00028">
    <property type="entry name" value="TPR"/>
    <property type="match status" value="4"/>
</dbReference>
<dbReference type="PANTHER" id="PTHR14094:SF9">
    <property type="entry name" value="SIGNAL RECOGNITION PARTICLE SUBUNIT SRP72"/>
    <property type="match status" value="1"/>
</dbReference>
<dbReference type="InterPro" id="IPR026270">
    <property type="entry name" value="SRP72"/>
</dbReference>
<dbReference type="PIRSF" id="PIRSF038922">
    <property type="entry name" value="SRP72"/>
    <property type="match status" value="1"/>
</dbReference>
<accession>A0ABP0MQ05</accession>
<dbReference type="Pfam" id="PF17004">
    <property type="entry name" value="SRP_TPR_like"/>
    <property type="match status" value="1"/>
</dbReference>
<dbReference type="SUPFAM" id="SSF48452">
    <property type="entry name" value="TPR-like"/>
    <property type="match status" value="3"/>
</dbReference>
<dbReference type="Proteomes" id="UP001642464">
    <property type="component" value="Unassembled WGS sequence"/>
</dbReference>
<dbReference type="InterPro" id="IPR011990">
    <property type="entry name" value="TPR-like_helical_dom_sf"/>
</dbReference>
<dbReference type="InterPro" id="IPR031545">
    <property type="entry name" value="SRP72_TPR-like"/>
</dbReference>
<dbReference type="Pfam" id="PF08492">
    <property type="entry name" value="SRP72"/>
    <property type="match status" value="1"/>
</dbReference>
<dbReference type="PANTHER" id="PTHR14094">
    <property type="entry name" value="SIGNAL RECOGNITION PARTICLE 72"/>
    <property type="match status" value="1"/>
</dbReference>
<name>A0ABP0MQ05_9DINO</name>